<dbReference type="InterPro" id="IPR015424">
    <property type="entry name" value="PyrdxlP-dep_Trfase"/>
</dbReference>
<dbReference type="PANTHER" id="PTHR43713:SF3">
    <property type="entry name" value="GLUTAMATE-1-SEMIALDEHYDE 2,1-AMINOMUTASE 1, CHLOROPLASTIC-RELATED"/>
    <property type="match status" value="1"/>
</dbReference>
<accession>A0ABY5W8W0</accession>
<dbReference type="InterPro" id="IPR005814">
    <property type="entry name" value="Aminotrans_3"/>
</dbReference>
<keyword evidence="2 3" id="KW-0663">Pyridoxal phosphate</keyword>
<keyword evidence="4" id="KW-0032">Aminotransferase</keyword>
<dbReference type="RefSeq" id="WP_259863823.1">
    <property type="nucleotide sequence ID" value="NZ_BAAAST010000012.1"/>
</dbReference>
<dbReference type="GO" id="GO:0008483">
    <property type="term" value="F:transaminase activity"/>
    <property type="evidence" value="ECO:0007669"/>
    <property type="project" value="UniProtKB-KW"/>
</dbReference>
<evidence type="ECO:0000313" key="5">
    <source>
        <dbReference type="Proteomes" id="UP001059617"/>
    </source>
</evidence>
<evidence type="ECO:0000256" key="2">
    <source>
        <dbReference type="ARBA" id="ARBA00022898"/>
    </source>
</evidence>
<reference evidence="4" key="2">
    <citation type="submission" date="2022-09" db="EMBL/GenBank/DDBJ databases">
        <title>Biosynthetic gene clusters of Dactylosporangioum fulvum.</title>
        <authorList>
            <person name="Caradec T."/>
        </authorList>
    </citation>
    <scope>NUCLEOTIDE SEQUENCE</scope>
    <source>
        <strain evidence="4">NRRL B-16292</strain>
    </source>
</reference>
<protein>
    <submittedName>
        <fullName evidence="4">Aminotransferase class III-fold pyridoxal phosphate-dependent enzyme</fullName>
    </submittedName>
</protein>
<dbReference type="EMBL" id="CP073720">
    <property type="protein sequence ID" value="UWP85654.1"/>
    <property type="molecule type" value="Genomic_DNA"/>
</dbReference>
<proteinExistence type="inferred from homology"/>
<dbReference type="PANTHER" id="PTHR43713">
    <property type="entry name" value="GLUTAMATE-1-SEMIALDEHYDE 2,1-AMINOMUTASE"/>
    <property type="match status" value="1"/>
</dbReference>
<keyword evidence="4" id="KW-0808">Transferase</keyword>
<name>A0ABY5W8W0_9ACTN</name>
<dbReference type="SUPFAM" id="SSF53383">
    <property type="entry name" value="PLP-dependent transferases"/>
    <property type="match status" value="1"/>
</dbReference>
<organism evidence="4 5">
    <name type="scientific">Dactylosporangium fulvum</name>
    <dbReference type="NCBI Taxonomy" id="53359"/>
    <lineage>
        <taxon>Bacteria</taxon>
        <taxon>Bacillati</taxon>
        <taxon>Actinomycetota</taxon>
        <taxon>Actinomycetes</taxon>
        <taxon>Micromonosporales</taxon>
        <taxon>Micromonosporaceae</taxon>
        <taxon>Dactylosporangium</taxon>
    </lineage>
</organism>
<evidence type="ECO:0000256" key="1">
    <source>
        <dbReference type="ARBA" id="ARBA00001933"/>
    </source>
</evidence>
<gene>
    <name evidence="4" type="ORF">Dfulv_15995</name>
</gene>
<keyword evidence="5" id="KW-1185">Reference proteome</keyword>
<dbReference type="InterPro" id="IPR015421">
    <property type="entry name" value="PyrdxlP-dep_Trfase_major"/>
</dbReference>
<sequence length="403" mass="42856">MSATSSHSSDKVAGAPDIDDLAARARAVIPSGTSRSTLYVPPAVPMARSGRSAWLTDESGSRVLDFNNNYTSLIHGHHFEPIQRAIAEALDEGTSFGLPTRREVALAEHLRDRTGHEQWRFSNSGTEAVMQAIRCARAVTGRDLIVRFEGSYHGTSDPVTDSDRPGITCAEHETVMVLPQGSLAALQTVFGDRGDDVAAVLIDLMPNRAGLEPADPEFINAVRQLTTRHGSLMIVDEVITFRLALNGLGPSYGIAPDLATFGKVIGGGLPVGALAGRTDIMSAFDAKTGPLVAWGGTFSANPLTMAAGLAAVQAYDQPAIDDLNSRGNQLRHCLSDAGVKVNGRGSLMRIMEKVDVSDLWWALYRRGVFAGTNALLSLSTAMTHEDLNLAADAIVDAVQAVRS</sequence>
<dbReference type="Proteomes" id="UP001059617">
    <property type="component" value="Chromosome"/>
</dbReference>
<reference evidence="4" key="1">
    <citation type="submission" date="2021-04" db="EMBL/GenBank/DDBJ databases">
        <authorList>
            <person name="Hartkoorn R.C."/>
            <person name="Beaudoing E."/>
            <person name="Hot D."/>
        </authorList>
    </citation>
    <scope>NUCLEOTIDE SEQUENCE</scope>
    <source>
        <strain evidence="4">NRRL B-16292</strain>
    </source>
</reference>
<comment type="cofactor">
    <cofactor evidence="1">
        <name>pyridoxal 5'-phosphate</name>
        <dbReference type="ChEBI" id="CHEBI:597326"/>
    </cofactor>
</comment>
<evidence type="ECO:0000313" key="4">
    <source>
        <dbReference type="EMBL" id="UWP85654.1"/>
    </source>
</evidence>
<dbReference type="Pfam" id="PF00202">
    <property type="entry name" value="Aminotran_3"/>
    <property type="match status" value="1"/>
</dbReference>
<dbReference type="Gene3D" id="3.40.640.10">
    <property type="entry name" value="Type I PLP-dependent aspartate aminotransferase-like (Major domain)"/>
    <property type="match status" value="1"/>
</dbReference>
<evidence type="ECO:0000256" key="3">
    <source>
        <dbReference type="RuleBase" id="RU003560"/>
    </source>
</evidence>
<dbReference type="Gene3D" id="3.90.1150.10">
    <property type="entry name" value="Aspartate Aminotransferase, domain 1"/>
    <property type="match status" value="1"/>
</dbReference>
<dbReference type="InterPro" id="IPR015422">
    <property type="entry name" value="PyrdxlP-dep_Trfase_small"/>
</dbReference>
<comment type="similarity">
    <text evidence="3">Belongs to the class-III pyridoxal-phosphate-dependent aminotransferase family.</text>
</comment>